<keyword evidence="3" id="KW-1185">Reference proteome</keyword>
<organism evidence="2 3">
    <name type="scientific">Anaerovorax odorimutans</name>
    <dbReference type="NCBI Taxonomy" id="109327"/>
    <lineage>
        <taxon>Bacteria</taxon>
        <taxon>Bacillati</taxon>
        <taxon>Bacillota</taxon>
        <taxon>Clostridia</taxon>
        <taxon>Peptostreptococcales</taxon>
        <taxon>Anaerovoracaceae</taxon>
        <taxon>Anaerovorax</taxon>
    </lineage>
</organism>
<dbReference type="RefSeq" id="WP_256130853.1">
    <property type="nucleotide sequence ID" value="NZ_JANFXK010000002.1"/>
</dbReference>
<comment type="caution">
    <text evidence="2">The sequence shown here is derived from an EMBL/GenBank/DDBJ whole genome shotgun (WGS) entry which is preliminary data.</text>
</comment>
<reference evidence="2 3" key="1">
    <citation type="submission" date="2022-06" db="EMBL/GenBank/DDBJ databases">
        <title>Isolation of gut microbiota from human fecal samples.</title>
        <authorList>
            <person name="Pamer E.G."/>
            <person name="Barat B."/>
            <person name="Waligurski E."/>
            <person name="Medina S."/>
            <person name="Paddock L."/>
            <person name="Mostad J."/>
        </authorList>
    </citation>
    <scope>NUCLEOTIDE SEQUENCE [LARGE SCALE GENOMIC DNA]</scope>
    <source>
        <strain evidence="2 3">SL.3.17</strain>
    </source>
</reference>
<name>A0ABT1RKG8_9FIRM</name>
<sequence>MEYAEAYLLNLLEEYQRLEREQKKELAKLPPGQLAIRREKGKVNYIQLLPADDVERGTNKRVRRGITKNEDMIRALARKKYLQISLALLKKNIPALKKLVDVHKAPTPTNIIAAMPKTCEGLSAEMFLPEIRERNRWADAAFEQGVNRPEERRHITVKGLRVRSKSEVIIATNWMPTEFLIVTSRCSILKTRLSVRTSLFYAMGIWSIGSTAGW</sequence>
<keyword evidence="1" id="KW-0175">Coiled coil</keyword>
<dbReference type="Proteomes" id="UP001524502">
    <property type="component" value="Unassembled WGS sequence"/>
</dbReference>
<evidence type="ECO:0000256" key="1">
    <source>
        <dbReference type="SAM" id="Coils"/>
    </source>
</evidence>
<evidence type="ECO:0000313" key="3">
    <source>
        <dbReference type="Proteomes" id="UP001524502"/>
    </source>
</evidence>
<dbReference type="EMBL" id="JANFXK010000002">
    <property type="protein sequence ID" value="MCQ4635663.1"/>
    <property type="molecule type" value="Genomic_DNA"/>
</dbReference>
<feature type="coiled-coil region" evidence="1">
    <location>
        <begin position="1"/>
        <end position="28"/>
    </location>
</feature>
<accession>A0ABT1RKG8</accession>
<evidence type="ECO:0000313" key="2">
    <source>
        <dbReference type="EMBL" id="MCQ4635663.1"/>
    </source>
</evidence>
<proteinExistence type="predicted"/>
<protein>
    <submittedName>
        <fullName evidence="2">Uncharacterized protein</fullName>
    </submittedName>
</protein>
<gene>
    <name evidence="2" type="ORF">NE619_02890</name>
</gene>